<feature type="region of interest" description="Disordered" evidence="1">
    <location>
        <begin position="383"/>
        <end position="484"/>
    </location>
</feature>
<dbReference type="EMBL" id="BONW01000013">
    <property type="protein sequence ID" value="GIG88100.1"/>
    <property type="molecule type" value="Genomic_DNA"/>
</dbReference>
<protein>
    <submittedName>
        <fullName evidence="2">Uncharacterized protein</fullName>
    </submittedName>
</protein>
<evidence type="ECO:0000313" key="2">
    <source>
        <dbReference type="EMBL" id="GIG88100.1"/>
    </source>
</evidence>
<feature type="compositionally biased region" description="Low complexity" evidence="1">
    <location>
        <begin position="402"/>
        <end position="428"/>
    </location>
</feature>
<evidence type="ECO:0000256" key="1">
    <source>
        <dbReference type="SAM" id="MobiDB-lite"/>
    </source>
</evidence>
<dbReference type="Proteomes" id="UP000646749">
    <property type="component" value="Unassembled WGS sequence"/>
</dbReference>
<gene>
    <name evidence="2" type="ORF">Pen02_30360</name>
</gene>
<feature type="region of interest" description="Disordered" evidence="1">
    <location>
        <begin position="23"/>
        <end position="55"/>
    </location>
</feature>
<accession>A0ABQ4E069</accession>
<proteinExistence type="predicted"/>
<comment type="caution">
    <text evidence="2">The sequence shown here is derived from an EMBL/GenBank/DDBJ whole genome shotgun (WGS) entry which is preliminary data.</text>
</comment>
<sequence>MAAVAVVRVFEDDDYGPEYGLLVVRDPDGSEEPDDEVGLPREREQGTEPTGTFAGAGAGWLTAQAGDGCHVVRLELHDDGPPPADHADFDEVLETSYRAGSGGLSLTVLTGGVGGVDLDLGGAGDYRVRVACRRGDTEDGFGDRWLLRLWPDAAPGPPVWLARTRPAVGPGYDGWQSELGYEPMELAGIVGAAAREHGGPVTVAQLDDWGRAHLRPAGWLDAPVWPPPREPLSTGHEDLDRRNATQRAEVLARLAGQQHRLDEIAAELGVPPVRRKRDLLPLLAAAGILRPEGPGGYRAGRPARVDTVLSLPPDRVRAVQQQDARNRYGRLAEDLDAVLRWTSRLPLEVPAAELAERLLVSEAELRDGLAFAERAGLLHTDGAEPLRMWPGRRPQPAPTVPTAPKARAPRSAPARPASPSTASAAAPTLPGPAPDRNPGAGSFRLGAMVRFTGNAADDRRVRAAHPRRSRKEPAGPPFGAPPRAGVVEPDGTVLAWHDGTRVELARLGAARWSRALQTTLGVLVLGHEQPARLVSTAGEVTGFADIRTPGVLLGDGRRMAMVDSEHRRLVSRYRLRVIDLAGGPVQTMPWPHDRAIGLLGAYRDTVFFVDQQAHGVTMRWTPGAEPEPYPHPVQQIDPLTGTGGARTARGVTVVRPDGTSVTVPVDLSARLAPGGTGLWTMRSHPPALTLFPVRPEVAPQVWWLPEDSRSSPQGTYREPVWEDIEHVLFGYQPWHFPREPASGVRLSVRDGTVERLPAIGPRGRSVIFVEPLLTP</sequence>
<reference evidence="2 3" key="1">
    <citation type="submission" date="2021-01" db="EMBL/GenBank/DDBJ databases">
        <title>Whole genome shotgun sequence of Plantactinospora endophytica NBRC 110450.</title>
        <authorList>
            <person name="Komaki H."/>
            <person name="Tamura T."/>
        </authorList>
    </citation>
    <scope>NUCLEOTIDE SEQUENCE [LARGE SCALE GENOMIC DNA]</scope>
    <source>
        <strain evidence="2 3">NBRC 110450</strain>
    </source>
</reference>
<organism evidence="2 3">
    <name type="scientific">Plantactinospora endophytica</name>
    <dbReference type="NCBI Taxonomy" id="673535"/>
    <lineage>
        <taxon>Bacteria</taxon>
        <taxon>Bacillati</taxon>
        <taxon>Actinomycetota</taxon>
        <taxon>Actinomycetes</taxon>
        <taxon>Micromonosporales</taxon>
        <taxon>Micromonosporaceae</taxon>
        <taxon>Plantactinospora</taxon>
    </lineage>
</organism>
<keyword evidence="3" id="KW-1185">Reference proteome</keyword>
<name>A0ABQ4E069_9ACTN</name>
<evidence type="ECO:0000313" key="3">
    <source>
        <dbReference type="Proteomes" id="UP000646749"/>
    </source>
</evidence>